<dbReference type="InterPro" id="IPR009998">
    <property type="entry name" value="YfaZ"/>
</dbReference>
<proteinExistence type="predicted"/>
<dbReference type="AlphaFoldDB" id="A0A1T1HBX0"/>
<dbReference type="STRING" id="966.BTA35_0210100"/>
<evidence type="ECO:0008006" key="4">
    <source>
        <dbReference type="Google" id="ProtNLM"/>
    </source>
</evidence>
<keyword evidence="1" id="KW-0732">Signal</keyword>
<reference evidence="2" key="1">
    <citation type="submission" date="2017-02" db="EMBL/GenBank/DDBJ databases">
        <title>Draft Genome Sequence of the Salt Water Bacterium Oceanospirillum linum ATCC 11336.</title>
        <authorList>
            <person name="Trachtenberg A.M."/>
            <person name="Carney J.G."/>
            <person name="Linnane J.D."/>
            <person name="Rheaume B.A."/>
            <person name="Pitts N.L."/>
            <person name="Mykles D.L."/>
            <person name="Maclea K.S."/>
        </authorList>
    </citation>
    <scope>NUCLEOTIDE SEQUENCE [LARGE SCALE GENOMIC DNA]</scope>
    <source>
        <strain evidence="2">ATCC 11336</strain>
    </source>
</reference>
<dbReference type="EMBL" id="MTSD02000003">
    <property type="protein sequence ID" value="OOV87312.1"/>
    <property type="molecule type" value="Genomic_DNA"/>
</dbReference>
<organism evidence="2 3">
    <name type="scientific">Oceanospirillum linum</name>
    <dbReference type="NCBI Taxonomy" id="966"/>
    <lineage>
        <taxon>Bacteria</taxon>
        <taxon>Pseudomonadati</taxon>
        <taxon>Pseudomonadota</taxon>
        <taxon>Gammaproteobacteria</taxon>
        <taxon>Oceanospirillales</taxon>
        <taxon>Oceanospirillaceae</taxon>
        <taxon>Oceanospirillum</taxon>
    </lineage>
</organism>
<accession>A0A1T1HBX0</accession>
<dbReference type="Pfam" id="PF07437">
    <property type="entry name" value="YfaZ"/>
    <property type="match status" value="1"/>
</dbReference>
<evidence type="ECO:0000256" key="1">
    <source>
        <dbReference type="SAM" id="SignalP"/>
    </source>
</evidence>
<dbReference type="RefSeq" id="WP_160055000.1">
    <property type="nucleotide sequence ID" value="NZ_FXTS01000003.1"/>
</dbReference>
<feature type="chain" id="PRO_5010577887" description="YfaZ" evidence="1">
    <location>
        <begin position="20"/>
        <end position="182"/>
    </location>
</feature>
<feature type="signal peptide" evidence="1">
    <location>
        <begin position="1"/>
        <end position="19"/>
    </location>
</feature>
<comment type="caution">
    <text evidence="2">The sequence shown here is derived from an EMBL/GenBank/DDBJ whole genome shotgun (WGS) entry which is preliminary data.</text>
</comment>
<evidence type="ECO:0000313" key="2">
    <source>
        <dbReference type="EMBL" id="OOV87312.1"/>
    </source>
</evidence>
<gene>
    <name evidence="2" type="ORF">BTA35_0210100</name>
</gene>
<dbReference type="Proteomes" id="UP000190064">
    <property type="component" value="Unassembled WGS sequence"/>
</dbReference>
<evidence type="ECO:0000313" key="3">
    <source>
        <dbReference type="Proteomes" id="UP000190064"/>
    </source>
</evidence>
<protein>
    <recommendedName>
        <fullName evidence="4">YfaZ</fullName>
    </recommendedName>
</protein>
<keyword evidence="3" id="KW-1185">Reference proteome</keyword>
<name>A0A1T1HBX0_OCELI</name>
<sequence>MKRLALAALTAGMAVTAQAATIDLNINNETIRAEYDAPLPQNRLNMAVGALYHEENGSDALVGHLGLHTQEDTATYSVGVGGRIYALTGSGDFDGAAVGLGLQGSFSFQQIPQMRFGGHLYFAPQVVSFGDVDGMTDLSLRAYYQALQDVDVYLGWRKMEVDVGAGSDDLESSLNFGFVMNF</sequence>